<dbReference type="AlphaFoldDB" id="A0A7V8V1U4"/>
<reference evidence="1 2" key="1">
    <citation type="submission" date="2020-05" db="EMBL/GenBank/DDBJ databases">
        <title>Bremerella alba sp. nov., a novel planctomycete isolated from the surface of the macroalga Fucus spiralis.</title>
        <authorList>
            <person name="Godinho O."/>
            <person name="Botelho R."/>
            <person name="Albuquerque L."/>
            <person name="Wiegand S."/>
            <person name="Da Costa M.S."/>
            <person name="Lobo-Da-Cunha A."/>
            <person name="Jogler C."/>
            <person name="Lage O.M."/>
        </authorList>
    </citation>
    <scope>NUCLEOTIDE SEQUENCE [LARGE SCALE GENOMIC DNA]</scope>
    <source>
        <strain evidence="1 2">FF15</strain>
    </source>
</reference>
<organism evidence="1 2">
    <name type="scientific">Bremerella alba</name>
    <dbReference type="NCBI Taxonomy" id="980252"/>
    <lineage>
        <taxon>Bacteria</taxon>
        <taxon>Pseudomonadati</taxon>
        <taxon>Planctomycetota</taxon>
        <taxon>Planctomycetia</taxon>
        <taxon>Pirellulales</taxon>
        <taxon>Pirellulaceae</taxon>
        <taxon>Bremerella</taxon>
    </lineage>
</organism>
<dbReference type="EMBL" id="JABRWO010000001">
    <property type="protein sequence ID" value="MBA2113261.1"/>
    <property type="molecule type" value="Genomic_DNA"/>
</dbReference>
<proteinExistence type="predicted"/>
<dbReference type="Proteomes" id="UP000551616">
    <property type="component" value="Unassembled WGS sequence"/>
</dbReference>
<evidence type="ECO:0000313" key="1">
    <source>
        <dbReference type="EMBL" id="MBA2113261.1"/>
    </source>
</evidence>
<dbReference type="SUPFAM" id="SSF52266">
    <property type="entry name" value="SGNH hydrolase"/>
    <property type="match status" value="1"/>
</dbReference>
<name>A0A7V8V1U4_9BACT</name>
<sequence>MHLGVLTPGFGALAILFGSLLCLPLSVSAQDIWGGKAPYIAKPRPDDGKHMALTMKKIQQGDQLGRPLVIWALGSSYTNFLGDGSELIDMIRQRFPNAPDIVYHKHVGSATEYRFLDGWVRHLLIADPPDVVLLYAVEKGKGTPEEVIREIRACSTADILVPSIHYRKQRDYLWGKRDEPVDQNVEGIKKLVEPYGIEYVENRGEMAAWMSDNNLSPKDMTFDSVHQNKRTRNIINQNIARHFHVPNQFAYDPSERERNLSVIDGKDIQLGQGFLKTNNGQAVTASNQGATLEVAFKGNRIDMNARSGQDAGTAQLFLDGQPADEIDAYYATFIRPESDKGTPRLTGDMAPHGIFLEKNIEPQTWTITMVGEDGSGGFKLVGSKTGPDGHGNAQQAFTSDSGQIRLDPLDWRDPQKTVAGHRFVFEVKRATLGEVSFAQNNTGSHRFRLVTNLTNGSHKLKLVANGDGPITIESFDIYEPPLKQARE</sequence>
<accession>A0A7V8V1U4</accession>
<dbReference type="RefSeq" id="WP_207394753.1">
    <property type="nucleotide sequence ID" value="NZ_JABRWO010000001.1"/>
</dbReference>
<evidence type="ECO:0000313" key="2">
    <source>
        <dbReference type="Proteomes" id="UP000551616"/>
    </source>
</evidence>
<comment type="caution">
    <text evidence="1">The sequence shown here is derived from an EMBL/GenBank/DDBJ whole genome shotgun (WGS) entry which is preliminary data.</text>
</comment>
<gene>
    <name evidence="1" type="ORF">HOV93_04100</name>
</gene>
<dbReference type="Gene3D" id="2.60.120.260">
    <property type="entry name" value="Galactose-binding domain-like"/>
    <property type="match status" value="1"/>
</dbReference>
<protein>
    <submittedName>
        <fullName evidence="1">Uncharacterized protein</fullName>
    </submittedName>
</protein>
<keyword evidence="2" id="KW-1185">Reference proteome</keyword>